<keyword evidence="5" id="KW-0812">Transmembrane</keyword>
<evidence type="ECO:0000259" key="6">
    <source>
        <dbReference type="PROSITE" id="PS51406"/>
    </source>
</evidence>
<dbReference type="NCBIfam" id="NF040941">
    <property type="entry name" value="GGGWT_bact"/>
    <property type="match status" value="1"/>
</dbReference>
<keyword evidence="1" id="KW-0479">Metal-binding</keyword>
<dbReference type="InterPro" id="IPR003609">
    <property type="entry name" value="Pan_app"/>
</dbReference>
<dbReference type="InterPro" id="IPR002181">
    <property type="entry name" value="Fibrinogen_a/b/g_C_dom"/>
</dbReference>
<accession>A0A6P8HR62</accession>
<dbReference type="InterPro" id="IPR014716">
    <property type="entry name" value="Fibrinogen_a/b/g_C_1"/>
</dbReference>
<keyword evidence="5" id="KW-1133">Transmembrane helix</keyword>
<sequence length="367" mass="41361">MEFKISVNNAIGFFLLITIIVIEVKISLQQHCLPKISSQTGHALVVSQYKTFTTQDYPTCMMECKKEQRCMSLNFHLVTKSCELNTQTNESIPDYYYKKRPHSIYTTNTAFRTPEPAFGLAQNNPAKSCLEILNKGSSIGTGVYWIDPANTGTPMQAYCDMTTDRGGWTIVKRNILQTTSAIIEKNDYADMNVIATYDLNSEWVAPKVQAMLDIKNKMGFQQIHFYCHKKSVGRVVSIMTKNDTAGQAVVSYFTGPASPSSFPRACGSFDRLPEDTSILSQNCNKWGTARAPPDTQPVSWVDQWGFQNHEGPKRPGLMPFAMDLPPRYFYGTSRYNDDGIGYRNLCDDNYLTPAPYSIGDIWQISVR</sequence>
<dbReference type="Gene3D" id="3.90.215.10">
    <property type="entry name" value="Gamma Fibrinogen, chain A, domain 1"/>
    <property type="match status" value="1"/>
</dbReference>
<name>A0A6P8HR62_ACTTE</name>
<dbReference type="InParanoid" id="A0A6P8HR62"/>
<feature type="transmembrane region" description="Helical" evidence="5">
    <location>
        <begin position="7"/>
        <end position="28"/>
    </location>
</feature>
<gene>
    <name evidence="8" type="primary">LOC116294179</name>
</gene>
<keyword evidence="5" id="KW-0472">Membrane</keyword>
<dbReference type="Pfam" id="PF00024">
    <property type="entry name" value="PAN_1"/>
    <property type="match status" value="1"/>
</dbReference>
<dbReference type="GO" id="GO:0005615">
    <property type="term" value="C:extracellular space"/>
    <property type="evidence" value="ECO:0007669"/>
    <property type="project" value="TreeGrafter"/>
</dbReference>
<dbReference type="GO" id="GO:0070492">
    <property type="term" value="F:oligosaccharide binding"/>
    <property type="evidence" value="ECO:0007669"/>
    <property type="project" value="TreeGrafter"/>
</dbReference>
<dbReference type="OrthoDB" id="5946084at2759"/>
<dbReference type="PANTHER" id="PTHR16146">
    <property type="entry name" value="INTELECTIN"/>
    <property type="match status" value="1"/>
</dbReference>
<dbReference type="SUPFAM" id="SSF57414">
    <property type="entry name" value="Hairpin loop containing domain-like"/>
    <property type="match status" value="1"/>
</dbReference>
<evidence type="ECO:0000256" key="2">
    <source>
        <dbReference type="ARBA" id="ARBA00022734"/>
    </source>
</evidence>
<evidence type="ECO:0000256" key="5">
    <source>
        <dbReference type="SAM" id="Phobius"/>
    </source>
</evidence>
<keyword evidence="4" id="KW-1015">Disulfide bond</keyword>
<dbReference type="KEGG" id="aten:116294179"/>
<dbReference type="Pfam" id="PF00147">
    <property type="entry name" value="Fibrinogen_C"/>
    <property type="match status" value="1"/>
</dbReference>
<proteinExistence type="predicted"/>
<feature type="domain" description="Fibrinogen C-terminal" evidence="6">
    <location>
        <begin position="120"/>
        <end position="173"/>
    </location>
</feature>
<dbReference type="InterPro" id="IPR036056">
    <property type="entry name" value="Fibrinogen-like_C"/>
</dbReference>
<keyword evidence="3" id="KW-0106">Calcium</keyword>
<reference evidence="8" key="1">
    <citation type="submission" date="2025-08" db="UniProtKB">
        <authorList>
            <consortium name="RefSeq"/>
        </authorList>
    </citation>
    <scope>IDENTIFICATION</scope>
    <source>
        <tissue evidence="8">Tentacle</tissue>
    </source>
</reference>
<evidence type="ECO:0000313" key="8">
    <source>
        <dbReference type="RefSeq" id="XP_031557588.1"/>
    </source>
</evidence>
<keyword evidence="7" id="KW-1185">Reference proteome</keyword>
<dbReference type="GO" id="GO:0046872">
    <property type="term" value="F:metal ion binding"/>
    <property type="evidence" value="ECO:0007669"/>
    <property type="project" value="UniProtKB-KW"/>
</dbReference>
<dbReference type="AlphaFoldDB" id="A0A6P8HR62"/>
<dbReference type="GeneID" id="116294179"/>
<evidence type="ECO:0000313" key="7">
    <source>
        <dbReference type="Proteomes" id="UP000515163"/>
    </source>
</evidence>
<evidence type="ECO:0000256" key="3">
    <source>
        <dbReference type="ARBA" id="ARBA00022837"/>
    </source>
</evidence>
<dbReference type="PROSITE" id="PS51406">
    <property type="entry name" value="FIBRINOGEN_C_2"/>
    <property type="match status" value="1"/>
</dbReference>
<keyword evidence="2" id="KW-0430">Lectin</keyword>
<dbReference type="Proteomes" id="UP000515163">
    <property type="component" value="Unplaced"/>
</dbReference>
<dbReference type="RefSeq" id="XP_031557588.1">
    <property type="nucleotide sequence ID" value="XM_031701728.1"/>
</dbReference>
<evidence type="ECO:0000256" key="4">
    <source>
        <dbReference type="ARBA" id="ARBA00023157"/>
    </source>
</evidence>
<organism evidence="7 8">
    <name type="scientific">Actinia tenebrosa</name>
    <name type="common">Australian red waratah sea anemone</name>
    <dbReference type="NCBI Taxonomy" id="6105"/>
    <lineage>
        <taxon>Eukaryota</taxon>
        <taxon>Metazoa</taxon>
        <taxon>Cnidaria</taxon>
        <taxon>Anthozoa</taxon>
        <taxon>Hexacorallia</taxon>
        <taxon>Actiniaria</taxon>
        <taxon>Actiniidae</taxon>
        <taxon>Actinia</taxon>
    </lineage>
</organism>
<dbReference type="PANTHER" id="PTHR16146:SF46">
    <property type="entry name" value="INTELECTIN-1A-RELATED"/>
    <property type="match status" value="1"/>
</dbReference>
<evidence type="ECO:0000256" key="1">
    <source>
        <dbReference type="ARBA" id="ARBA00022723"/>
    </source>
</evidence>
<dbReference type="SUPFAM" id="SSF56496">
    <property type="entry name" value="Fibrinogen C-terminal domain-like"/>
    <property type="match status" value="1"/>
</dbReference>
<protein>
    <submittedName>
        <fullName evidence="8">Uncharacterized protein LOC116294179</fullName>
    </submittedName>
</protein>